<evidence type="ECO:0000259" key="5">
    <source>
        <dbReference type="PROSITE" id="PS01124"/>
    </source>
</evidence>
<dbReference type="PRINTS" id="PR00032">
    <property type="entry name" value="HTHARAC"/>
</dbReference>
<dbReference type="PANTHER" id="PTHR46796">
    <property type="entry name" value="HTH-TYPE TRANSCRIPTIONAL ACTIVATOR RHAS-RELATED"/>
    <property type="match status" value="1"/>
</dbReference>
<dbReference type="Proteomes" id="UP001596166">
    <property type="component" value="Unassembled WGS sequence"/>
</dbReference>
<dbReference type="SMART" id="SM00342">
    <property type="entry name" value="HTH_ARAC"/>
    <property type="match status" value="1"/>
</dbReference>
<dbReference type="InterPro" id="IPR009057">
    <property type="entry name" value="Homeodomain-like_sf"/>
</dbReference>
<keyword evidence="1" id="KW-0805">Transcription regulation</keyword>
<dbReference type="RefSeq" id="WP_376997432.1">
    <property type="nucleotide sequence ID" value="NZ_JBHSLC010000049.1"/>
</dbReference>
<dbReference type="InterPro" id="IPR003313">
    <property type="entry name" value="AraC-bd"/>
</dbReference>
<dbReference type="SUPFAM" id="SSF46689">
    <property type="entry name" value="Homeodomain-like"/>
    <property type="match status" value="2"/>
</dbReference>
<proteinExistence type="predicted"/>
<keyword evidence="4" id="KW-0804">Transcription</keyword>
<dbReference type="Pfam" id="PF02311">
    <property type="entry name" value="AraC_binding"/>
    <property type="match status" value="1"/>
</dbReference>
<evidence type="ECO:0000256" key="2">
    <source>
        <dbReference type="ARBA" id="ARBA00023125"/>
    </source>
</evidence>
<dbReference type="InterPro" id="IPR020449">
    <property type="entry name" value="Tscrpt_reg_AraC-type_HTH"/>
</dbReference>
<evidence type="ECO:0000313" key="6">
    <source>
        <dbReference type="EMBL" id="MFC5357784.1"/>
    </source>
</evidence>
<evidence type="ECO:0000256" key="3">
    <source>
        <dbReference type="ARBA" id="ARBA00023159"/>
    </source>
</evidence>
<evidence type="ECO:0000313" key="7">
    <source>
        <dbReference type="Proteomes" id="UP001596166"/>
    </source>
</evidence>
<dbReference type="PROSITE" id="PS01124">
    <property type="entry name" value="HTH_ARAC_FAMILY_2"/>
    <property type="match status" value="1"/>
</dbReference>
<keyword evidence="3" id="KW-0010">Activator</keyword>
<accession>A0ABW0GAF0</accession>
<dbReference type="SUPFAM" id="SSF51215">
    <property type="entry name" value="Regulatory protein AraC"/>
    <property type="match status" value="1"/>
</dbReference>
<gene>
    <name evidence="6" type="ORF">ACFPMG_22520</name>
</gene>
<evidence type="ECO:0000256" key="4">
    <source>
        <dbReference type="ARBA" id="ARBA00023163"/>
    </source>
</evidence>
<dbReference type="InterPro" id="IPR050204">
    <property type="entry name" value="AraC_XylS_family_regulators"/>
</dbReference>
<dbReference type="InterPro" id="IPR018060">
    <property type="entry name" value="HTH_AraC"/>
</dbReference>
<dbReference type="InterPro" id="IPR037923">
    <property type="entry name" value="HTH-like"/>
</dbReference>
<keyword evidence="2" id="KW-0238">DNA-binding</keyword>
<dbReference type="Gene3D" id="1.10.10.60">
    <property type="entry name" value="Homeodomain-like"/>
    <property type="match status" value="1"/>
</dbReference>
<reference evidence="7" key="1">
    <citation type="journal article" date="2019" name="Int. J. Syst. Evol. Microbiol.">
        <title>The Global Catalogue of Microorganisms (GCM) 10K type strain sequencing project: providing services to taxonomists for standard genome sequencing and annotation.</title>
        <authorList>
            <consortium name="The Broad Institute Genomics Platform"/>
            <consortium name="The Broad Institute Genome Sequencing Center for Infectious Disease"/>
            <person name="Wu L."/>
            <person name="Ma J."/>
        </authorList>
    </citation>
    <scope>NUCLEOTIDE SEQUENCE [LARGE SCALE GENOMIC DNA]</scope>
    <source>
        <strain evidence="7">CCUG 58760</strain>
    </source>
</reference>
<dbReference type="Pfam" id="PF12833">
    <property type="entry name" value="HTH_18"/>
    <property type="match status" value="1"/>
</dbReference>
<name>A0ABW0GAF0_9PROT</name>
<feature type="domain" description="HTH araC/xylS-type" evidence="5">
    <location>
        <begin position="177"/>
        <end position="275"/>
    </location>
</feature>
<sequence>MSKAMRIHQGAFGRVALLDMDHALIHHAHPHCHVLIKASGADTQFAVRERCHPLRDDTAVLVNSWEAHSYAHQPGAPGTVILALYIEPGWLGAMQREFTASGNPGFFAHPCGALTPHIRRLADRMTAELLYGDPSAERMEQALFDLMLAIVDRFSDWRSLRGAALSPVTAPTDFRIRRAIRYMGGNLGGEFDAARVAAAAGLSRAHMFRLFQQALSITPALYFNVLRMEAAIGAMAAGRESATAISGRLGFAAPSHFSRFFRNHQGVTPTEYRRVVTLYSQPAAAGA</sequence>
<keyword evidence="7" id="KW-1185">Reference proteome</keyword>
<evidence type="ECO:0000256" key="1">
    <source>
        <dbReference type="ARBA" id="ARBA00023015"/>
    </source>
</evidence>
<comment type="caution">
    <text evidence="6">The sequence shown here is derived from an EMBL/GenBank/DDBJ whole genome shotgun (WGS) entry which is preliminary data.</text>
</comment>
<protein>
    <submittedName>
        <fullName evidence="6">AraC family transcriptional regulator</fullName>
    </submittedName>
</protein>
<dbReference type="EMBL" id="JBHSLC010000049">
    <property type="protein sequence ID" value="MFC5357784.1"/>
    <property type="molecule type" value="Genomic_DNA"/>
</dbReference>
<organism evidence="6 7">
    <name type="scientific">Azospirillum himalayense</name>
    <dbReference type="NCBI Taxonomy" id="654847"/>
    <lineage>
        <taxon>Bacteria</taxon>
        <taxon>Pseudomonadati</taxon>
        <taxon>Pseudomonadota</taxon>
        <taxon>Alphaproteobacteria</taxon>
        <taxon>Rhodospirillales</taxon>
        <taxon>Azospirillaceae</taxon>
        <taxon>Azospirillum</taxon>
    </lineage>
</organism>
<dbReference type="PANTHER" id="PTHR46796:SF2">
    <property type="entry name" value="TRANSCRIPTIONAL REGULATORY PROTEIN"/>
    <property type="match status" value="1"/>
</dbReference>